<accession>A0A7M5XCA8</accession>
<feature type="transmembrane region" description="Helical" evidence="1">
    <location>
        <begin position="39"/>
        <end position="59"/>
    </location>
</feature>
<evidence type="ECO:0000313" key="2">
    <source>
        <dbReference type="EnsemblMetazoa" id="CLYHEMP020986.1"/>
    </source>
</evidence>
<evidence type="ECO:0000256" key="1">
    <source>
        <dbReference type="SAM" id="Phobius"/>
    </source>
</evidence>
<organism evidence="2 3">
    <name type="scientific">Clytia hemisphaerica</name>
    <dbReference type="NCBI Taxonomy" id="252671"/>
    <lineage>
        <taxon>Eukaryota</taxon>
        <taxon>Metazoa</taxon>
        <taxon>Cnidaria</taxon>
        <taxon>Hydrozoa</taxon>
        <taxon>Hydroidolina</taxon>
        <taxon>Leptothecata</taxon>
        <taxon>Obeliida</taxon>
        <taxon>Clytiidae</taxon>
        <taxon>Clytia</taxon>
    </lineage>
</organism>
<keyword evidence="3" id="KW-1185">Reference proteome</keyword>
<dbReference type="EnsemblMetazoa" id="CLYHEMT020986.1">
    <property type="protein sequence ID" value="CLYHEMP020986.1"/>
    <property type="gene ID" value="CLYHEMG020986"/>
</dbReference>
<keyword evidence="1" id="KW-0472">Membrane</keyword>
<keyword evidence="1" id="KW-1133">Transmembrane helix</keyword>
<feature type="transmembrane region" description="Helical" evidence="1">
    <location>
        <begin position="95"/>
        <end position="114"/>
    </location>
</feature>
<proteinExistence type="predicted"/>
<reference evidence="2" key="1">
    <citation type="submission" date="2021-01" db="UniProtKB">
        <authorList>
            <consortium name="EnsemblMetazoa"/>
        </authorList>
    </citation>
    <scope>IDENTIFICATION</scope>
</reference>
<evidence type="ECO:0000313" key="3">
    <source>
        <dbReference type="Proteomes" id="UP000594262"/>
    </source>
</evidence>
<keyword evidence="1" id="KW-0812">Transmembrane</keyword>
<sequence length="295" mass="34930">MYTISKYFSVVSWYTIYIFAFGLGGVIYGFILYPLQTGIVHAVYVAFHLCDVMLVYLFHKVFEKTIYRLRFLSAEFCVSLLVASLQTSVVATTWFTTWAVLSFVHCFIFIVILLSSDENNVYWRTLVNRQISTRPEIITYCEVIEPKAYFWSSKEVIWREEKVFEYDYWIDLTDSSKIGKFQAAWMVRVDFDIQFDDEETENLYQEHVKTMLHELPEYCKNATKVTKTIMKIEGKSVDEIQLYYNWPKILQVLIFHIGRLVKLYSWIFKKLCANLFTTRIVITKVISNKNIEVIC</sequence>
<dbReference type="Proteomes" id="UP000594262">
    <property type="component" value="Unplaced"/>
</dbReference>
<feature type="transmembrane region" description="Helical" evidence="1">
    <location>
        <begin position="71"/>
        <end position="89"/>
    </location>
</feature>
<name>A0A7M5XCA8_9CNID</name>
<protein>
    <submittedName>
        <fullName evidence="2">Uncharacterized protein</fullName>
    </submittedName>
</protein>
<dbReference type="AlphaFoldDB" id="A0A7M5XCA8"/>
<feature type="transmembrane region" description="Helical" evidence="1">
    <location>
        <begin position="12"/>
        <end position="33"/>
    </location>
</feature>